<comment type="caution">
    <text evidence="1">The sequence shown here is derived from an EMBL/GenBank/DDBJ whole genome shotgun (WGS) entry which is preliminary data.</text>
</comment>
<organism evidence="1 2">
    <name type="scientific">Paenibacillus thermoaerophilus</name>
    <dbReference type="NCBI Taxonomy" id="1215385"/>
    <lineage>
        <taxon>Bacteria</taxon>
        <taxon>Bacillati</taxon>
        <taxon>Bacillota</taxon>
        <taxon>Bacilli</taxon>
        <taxon>Bacillales</taxon>
        <taxon>Paenibacillaceae</taxon>
        <taxon>Paenibacillus</taxon>
    </lineage>
</organism>
<name>A0ABW2V2Y7_9BACL</name>
<dbReference type="Proteomes" id="UP001596528">
    <property type="component" value="Unassembled WGS sequence"/>
</dbReference>
<dbReference type="EMBL" id="JBHTGQ010000012">
    <property type="protein sequence ID" value="MFC7749380.1"/>
    <property type="molecule type" value="Genomic_DNA"/>
</dbReference>
<accession>A0ABW2V2Y7</accession>
<dbReference type="RefSeq" id="WP_138790505.1">
    <property type="nucleotide sequence ID" value="NZ_JBHTGQ010000012.1"/>
</dbReference>
<protein>
    <submittedName>
        <fullName evidence="1">Uncharacterized protein</fullName>
    </submittedName>
</protein>
<evidence type="ECO:0000313" key="2">
    <source>
        <dbReference type="Proteomes" id="UP001596528"/>
    </source>
</evidence>
<keyword evidence="2" id="KW-1185">Reference proteome</keyword>
<proteinExistence type="predicted"/>
<evidence type="ECO:0000313" key="1">
    <source>
        <dbReference type="EMBL" id="MFC7749380.1"/>
    </source>
</evidence>
<reference evidence="2" key="1">
    <citation type="journal article" date="2019" name="Int. J. Syst. Evol. Microbiol.">
        <title>The Global Catalogue of Microorganisms (GCM) 10K type strain sequencing project: providing services to taxonomists for standard genome sequencing and annotation.</title>
        <authorList>
            <consortium name="The Broad Institute Genomics Platform"/>
            <consortium name="The Broad Institute Genome Sequencing Center for Infectious Disease"/>
            <person name="Wu L."/>
            <person name="Ma J."/>
        </authorList>
    </citation>
    <scope>NUCLEOTIDE SEQUENCE [LARGE SCALE GENOMIC DNA]</scope>
    <source>
        <strain evidence="2">JCM 18657</strain>
    </source>
</reference>
<gene>
    <name evidence="1" type="ORF">ACFQWB_05400</name>
</gene>
<sequence length="110" mass="13450">MSHSKPYARIWYDDYLDLYNLAGSLQDREWQNELLRTMKEGEAHIKRDERYFAQLELWRRYDQLNAKLLHMINRLKQSQNPIESEELQKHIWEIKNQQMEIGKKLQLFGG</sequence>